<dbReference type="SUPFAM" id="SSF54001">
    <property type="entry name" value="Cysteine proteinases"/>
    <property type="match status" value="1"/>
</dbReference>
<dbReference type="InterPro" id="IPR000169">
    <property type="entry name" value="Pept_cys_AS"/>
</dbReference>
<dbReference type="Proteomes" id="UP000245793">
    <property type="component" value="Unassembled WGS sequence"/>
</dbReference>
<reference evidence="4 5" key="1">
    <citation type="submission" date="2018-04" db="EMBL/GenBank/DDBJ databases">
        <title>Genomic Encyclopedia of Type Strains, Phase IV (KMG-IV): sequencing the most valuable type-strain genomes for metagenomic binning, comparative biology and taxonomic classification.</title>
        <authorList>
            <person name="Goeker M."/>
        </authorList>
    </citation>
    <scope>NUCLEOTIDE SEQUENCE [LARGE SCALE GENOMIC DNA]</scope>
    <source>
        <strain evidence="4 5">DSM 20705</strain>
    </source>
</reference>
<protein>
    <submittedName>
        <fullName evidence="4">C1A family cysteine protease</fullName>
    </submittedName>
</protein>
<dbReference type="CDD" id="cd02619">
    <property type="entry name" value="Peptidase_C1"/>
    <property type="match status" value="1"/>
</dbReference>
<dbReference type="PROSITE" id="PS00139">
    <property type="entry name" value="THIOL_PROTEASE_CYS"/>
    <property type="match status" value="1"/>
</dbReference>
<dbReference type="InterPro" id="IPR038765">
    <property type="entry name" value="Papain-like_cys_pep_sf"/>
</dbReference>
<feature type="domain" description="BIG2" evidence="2">
    <location>
        <begin position="502"/>
        <end position="579"/>
    </location>
</feature>
<comment type="similarity">
    <text evidence="1">Belongs to the peptidase C1 family.</text>
</comment>
<evidence type="ECO:0000259" key="3">
    <source>
        <dbReference type="SMART" id="SM00645"/>
    </source>
</evidence>
<dbReference type="InterPro" id="IPR040528">
    <property type="entry name" value="Lectin-like"/>
</dbReference>
<dbReference type="InterPro" id="IPR013128">
    <property type="entry name" value="Peptidase_C1A"/>
</dbReference>
<dbReference type="SMART" id="SM00645">
    <property type="entry name" value="Pept_C1"/>
    <property type="match status" value="1"/>
</dbReference>
<dbReference type="PROSITE" id="PS00639">
    <property type="entry name" value="THIOL_PROTEASE_HIS"/>
    <property type="match status" value="1"/>
</dbReference>
<keyword evidence="5" id="KW-1185">Reference proteome</keyword>
<dbReference type="Gene3D" id="3.90.70.10">
    <property type="entry name" value="Cysteine proteinases"/>
    <property type="match status" value="1"/>
</dbReference>
<name>A0A2U1E363_9FIRM</name>
<proteinExistence type="inferred from homology"/>
<accession>A0A2U1E363</accession>
<dbReference type="GO" id="GO:0006508">
    <property type="term" value="P:proteolysis"/>
    <property type="evidence" value="ECO:0007669"/>
    <property type="project" value="UniProtKB-KW"/>
</dbReference>
<dbReference type="PANTHER" id="PTHR12411">
    <property type="entry name" value="CYSTEINE PROTEASE FAMILY C1-RELATED"/>
    <property type="match status" value="1"/>
</dbReference>
<dbReference type="SUPFAM" id="SSF49373">
    <property type="entry name" value="Invasin/intimin cell-adhesion fragments"/>
    <property type="match status" value="5"/>
</dbReference>
<feature type="domain" description="BIG2" evidence="2">
    <location>
        <begin position="861"/>
        <end position="937"/>
    </location>
</feature>
<dbReference type="Pfam" id="PF18560">
    <property type="entry name" value="Lectin_like"/>
    <property type="match status" value="1"/>
</dbReference>
<keyword evidence="4" id="KW-0645">Protease</keyword>
<dbReference type="InterPro" id="IPR025660">
    <property type="entry name" value="Pept_his_AS"/>
</dbReference>
<feature type="domain" description="BIG2" evidence="2">
    <location>
        <begin position="683"/>
        <end position="760"/>
    </location>
</feature>
<organism evidence="4 5">
    <name type="scientific">Ezakiella coagulans</name>
    <dbReference type="NCBI Taxonomy" id="46507"/>
    <lineage>
        <taxon>Bacteria</taxon>
        <taxon>Bacillati</taxon>
        <taxon>Bacillota</taxon>
        <taxon>Tissierellia</taxon>
        <taxon>Ezakiella</taxon>
    </lineage>
</organism>
<gene>
    <name evidence="4" type="ORF">C7381_10599</name>
</gene>
<comment type="caution">
    <text evidence="4">The sequence shown here is derived from an EMBL/GenBank/DDBJ whole genome shotgun (WGS) entry which is preliminary data.</text>
</comment>
<dbReference type="InterPro" id="IPR008964">
    <property type="entry name" value="Invasin/intimin_cell_adhesion"/>
</dbReference>
<dbReference type="EMBL" id="QEKV01000005">
    <property type="protein sequence ID" value="PVY94393.1"/>
    <property type="molecule type" value="Genomic_DNA"/>
</dbReference>
<dbReference type="InterPro" id="IPR003343">
    <property type="entry name" value="Big_2"/>
</dbReference>
<dbReference type="Pfam" id="PF00112">
    <property type="entry name" value="Peptidase_C1"/>
    <property type="match status" value="1"/>
</dbReference>
<sequence length="951" mass="105435">MKNRKLLASFIVFFMTIALFVPAVSEAYGYRTSYAPRLGEARQNEEFIRWQNQQNYGNYGVASADGDDYEGLVPEPAKIYFGRPRAQRFERLGFPATYDLRDYNKVSEIRDQGPNGSCWTFACYSSLESTLRPGEIYDFSEANMRNTHGFDWGPEKGGNRFISTAYLARWSGPILEEDDPYDPYKFYSPKGLERVKDIKEVMYLPDMDVDFDGGMNAIKDAIMNYGAVQTAMYASDRYLNQAEWAHYCPKRVNGNHAVAIIGWDDNYPKENFLQTPPKDGAWLIRNSWGKGMGIDGYYWASYYDTVVGTNNAVYFAKDKGESDYVYQYDPYGMTRTVGYNGQGYGANVFGPVKEKQYVNGAGFYVPSANTDYKVYVVKDYKGLDSLKNDKVEVASGTVEYPGYTTVTFDKQEVQKDSKFAVVVYYTTLETYYPIPIEARERKYASRVNAYPGQSYTSSDGAEWRDLTVYNSSANVCIKGFTTLDGEGTPDPKPDDPKPEVKKVTGIELSEHKAELKKWNRLNLKYTITPEDADNKEVVWTSSDSSVARVDNYGSVLALKDGVATITVTTKDGGFTDTCEVKVGNGGVPETVKVTYLDITNGSIFTEQGETVQLNVSLKPDNATNKTVTYSTTNANVATVDANGLVKAVGEGRAYIYAKSADGPSDSVYVYVRKAAPQPPAEVKVTNVSVDRRYLTLEEGENYTLTATVSPADATNKTVNYSSSDSRVATVDANGNITAVKAGSAYIYAKSVDGPYAYSYVTVKAKAAPQPPAEVKVTNITLDTRYLRLDAGKKYELNYTVYPYNATDKTLTWTSSNENVATVENGVITAIGRGSAYITATSSNGVQTSCYVDVYGEAKPVKVTGLYFSDRQLGLKVGETKAASVLFTPNNATNKSVTYSSLNSSIARVDENGNITGVRPGTVYIYARSVDGPYAYLQVTVRSAYNYWYYRY</sequence>
<evidence type="ECO:0000256" key="1">
    <source>
        <dbReference type="ARBA" id="ARBA00008455"/>
    </source>
</evidence>
<dbReference type="RefSeq" id="WP_116480172.1">
    <property type="nucleotide sequence ID" value="NZ_QEKV01000005.1"/>
</dbReference>
<dbReference type="InterPro" id="IPR000668">
    <property type="entry name" value="Peptidase_C1A_C"/>
</dbReference>
<dbReference type="SMART" id="SM00635">
    <property type="entry name" value="BID_2"/>
    <property type="match status" value="5"/>
</dbReference>
<dbReference type="Pfam" id="PF02368">
    <property type="entry name" value="Big_2"/>
    <property type="match status" value="5"/>
</dbReference>
<evidence type="ECO:0000313" key="5">
    <source>
        <dbReference type="Proteomes" id="UP000245793"/>
    </source>
</evidence>
<evidence type="ECO:0000313" key="4">
    <source>
        <dbReference type="EMBL" id="PVY94393.1"/>
    </source>
</evidence>
<feature type="domain" description="Peptidase C1A papain C-terminal" evidence="3">
    <location>
        <begin position="94"/>
        <end position="317"/>
    </location>
</feature>
<keyword evidence="4" id="KW-0378">Hydrolase</keyword>
<dbReference type="Gene3D" id="2.60.40.1080">
    <property type="match status" value="5"/>
</dbReference>
<dbReference type="GO" id="GO:0008234">
    <property type="term" value="F:cysteine-type peptidase activity"/>
    <property type="evidence" value="ECO:0007669"/>
    <property type="project" value="InterPro"/>
</dbReference>
<feature type="domain" description="BIG2" evidence="2">
    <location>
        <begin position="775"/>
        <end position="851"/>
    </location>
</feature>
<feature type="domain" description="BIG2" evidence="2">
    <location>
        <begin position="592"/>
        <end position="669"/>
    </location>
</feature>
<dbReference type="AlphaFoldDB" id="A0A2U1E363"/>
<evidence type="ECO:0000259" key="2">
    <source>
        <dbReference type="SMART" id="SM00635"/>
    </source>
</evidence>